<dbReference type="Proteomes" id="UP000451565">
    <property type="component" value="Unassembled WGS sequence"/>
</dbReference>
<sequence>MYHGVDPHHPELQSQIVTAISNTIAEHEAQQGKLHAYALVDGVYDKALGLQLWENSQQSDTGVVSLYGDSSISGYEEVSPFLIRLGKNNLPQLLAYGQGKPMLSFLQTPLSLTALQRHFAPFLQVHTPSDRLRFVIRFADTLNTLNILETLSETQLEAFRFGFTAWHVINRKGTLTTIAGTYVDAASYAATEIGEANAIDITNRQYGRLVADTEADTILCSLAEEAQQLIKGRKASVLYNMISNLLGEMTLRGINSEPERYALMMKAITFSDRTYALELLDQAQKIGVEAALRRSSAP</sequence>
<protein>
    <submittedName>
        <fullName evidence="2">DUF4123 domain-containing protein</fullName>
    </submittedName>
</protein>
<evidence type="ECO:0000313" key="3">
    <source>
        <dbReference type="Proteomes" id="UP000451565"/>
    </source>
</evidence>
<reference evidence="2 3" key="1">
    <citation type="submission" date="2019-10" db="EMBL/GenBank/DDBJ databases">
        <title>Glaciimonas soli sp. nov., a psychrophilic bacterium isolated from the forest soil of a high elevation mountain in Taiwan.</title>
        <authorList>
            <person name="Wang L.-T."/>
            <person name="Shieh W.Y."/>
        </authorList>
    </citation>
    <scope>NUCLEOTIDE SEQUENCE [LARGE SCALE GENOMIC DNA]</scope>
    <source>
        <strain evidence="2 3">GS1</strain>
    </source>
</reference>
<dbReference type="InterPro" id="IPR025391">
    <property type="entry name" value="DUF4123"/>
</dbReference>
<name>A0A843YKA5_9BURK</name>
<keyword evidence="3" id="KW-1185">Reference proteome</keyword>
<proteinExistence type="predicted"/>
<organism evidence="2 3">
    <name type="scientific">Glaciimonas soli</name>
    <dbReference type="NCBI Taxonomy" id="2590999"/>
    <lineage>
        <taxon>Bacteria</taxon>
        <taxon>Pseudomonadati</taxon>
        <taxon>Pseudomonadota</taxon>
        <taxon>Betaproteobacteria</taxon>
        <taxon>Burkholderiales</taxon>
        <taxon>Oxalobacteraceae</taxon>
        <taxon>Glaciimonas</taxon>
    </lineage>
</organism>
<gene>
    <name evidence="2" type="ORF">GEV47_06055</name>
</gene>
<dbReference type="EMBL" id="WINI01000002">
    <property type="protein sequence ID" value="MQR00239.1"/>
    <property type="molecule type" value="Genomic_DNA"/>
</dbReference>
<evidence type="ECO:0000259" key="1">
    <source>
        <dbReference type="Pfam" id="PF13503"/>
    </source>
</evidence>
<dbReference type="OrthoDB" id="6038087at2"/>
<feature type="domain" description="DUF4123" evidence="1">
    <location>
        <begin position="37"/>
        <end position="157"/>
    </location>
</feature>
<accession>A0A843YKA5</accession>
<dbReference type="AlphaFoldDB" id="A0A843YKA5"/>
<evidence type="ECO:0000313" key="2">
    <source>
        <dbReference type="EMBL" id="MQR00239.1"/>
    </source>
</evidence>
<comment type="caution">
    <text evidence="2">The sequence shown here is derived from an EMBL/GenBank/DDBJ whole genome shotgun (WGS) entry which is preliminary data.</text>
</comment>
<dbReference type="Pfam" id="PF13503">
    <property type="entry name" value="DUF4123"/>
    <property type="match status" value="1"/>
</dbReference>
<dbReference type="RefSeq" id="WP_153233855.1">
    <property type="nucleotide sequence ID" value="NZ_WINI01000002.1"/>
</dbReference>